<proteinExistence type="predicted"/>
<evidence type="ECO:0000256" key="2">
    <source>
        <dbReference type="ARBA" id="ARBA00023125"/>
    </source>
</evidence>
<comment type="caution">
    <text evidence="5">The sequence shown here is derived from an EMBL/GenBank/DDBJ whole genome shotgun (WGS) entry which is preliminary data.</text>
</comment>
<keyword evidence="2" id="KW-0238">DNA-binding</keyword>
<dbReference type="EMBL" id="JALDAX010000007">
    <property type="protein sequence ID" value="MCI3242084.1"/>
    <property type="molecule type" value="Genomic_DNA"/>
</dbReference>
<keyword evidence="6" id="KW-1185">Reference proteome</keyword>
<keyword evidence="3" id="KW-0804">Transcription</keyword>
<dbReference type="SUPFAM" id="SSF46894">
    <property type="entry name" value="C-terminal effector domain of the bipartite response regulators"/>
    <property type="match status" value="1"/>
</dbReference>
<keyword evidence="1" id="KW-0805">Transcription regulation</keyword>
<evidence type="ECO:0000256" key="1">
    <source>
        <dbReference type="ARBA" id="ARBA00023015"/>
    </source>
</evidence>
<dbReference type="PANTHER" id="PTHR44688">
    <property type="entry name" value="DNA-BINDING TRANSCRIPTIONAL ACTIVATOR DEVR_DOSR"/>
    <property type="match status" value="1"/>
</dbReference>
<dbReference type="Gene3D" id="1.10.10.10">
    <property type="entry name" value="Winged helix-like DNA-binding domain superfamily/Winged helix DNA-binding domain"/>
    <property type="match status" value="1"/>
</dbReference>
<dbReference type="SMART" id="SM00421">
    <property type="entry name" value="HTH_LUXR"/>
    <property type="match status" value="1"/>
</dbReference>
<feature type="domain" description="HTH luxR-type" evidence="4">
    <location>
        <begin position="41"/>
        <end position="106"/>
    </location>
</feature>
<name>A0ABS9XJ37_9ACTN</name>
<accession>A0ABS9XJ37</accession>
<dbReference type="RefSeq" id="WP_242710673.1">
    <property type="nucleotide sequence ID" value="NZ_JALDAX010000007.1"/>
</dbReference>
<dbReference type="InterPro" id="IPR016032">
    <property type="entry name" value="Sig_transdc_resp-reg_C-effctor"/>
</dbReference>
<dbReference type="InterPro" id="IPR036388">
    <property type="entry name" value="WH-like_DNA-bd_sf"/>
</dbReference>
<protein>
    <submittedName>
        <fullName evidence="5">LuxR C-terminal-related transcriptional regulator</fullName>
    </submittedName>
</protein>
<dbReference type="Proteomes" id="UP001165270">
    <property type="component" value="Unassembled WGS sequence"/>
</dbReference>
<evidence type="ECO:0000256" key="3">
    <source>
        <dbReference type="ARBA" id="ARBA00023163"/>
    </source>
</evidence>
<reference evidence="5" key="1">
    <citation type="submission" date="2022-03" db="EMBL/GenBank/DDBJ databases">
        <title>Streptomyces 7R015 and 7R016 isolated from Barleria lupulina in Thailand.</title>
        <authorList>
            <person name="Kanchanasin P."/>
            <person name="Phongsopitanun W."/>
            <person name="Tanasupawat S."/>
        </authorList>
    </citation>
    <scope>NUCLEOTIDE SEQUENCE</scope>
    <source>
        <strain evidence="5">7R016</strain>
    </source>
</reference>
<evidence type="ECO:0000313" key="5">
    <source>
        <dbReference type="EMBL" id="MCI3242084.1"/>
    </source>
</evidence>
<dbReference type="InterPro" id="IPR000792">
    <property type="entry name" value="Tscrpt_reg_LuxR_C"/>
</dbReference>
<gene>
    <name evidence="5" type="ORF">MQN93_20380</name>
</gene>
<sequence length="109" mass="12589">MTRRKYHFSRENARPFTERDLLTMQLLRPHLIALYREAARRRHEPVRLTPRELDVLRAVANGLSTEDIAGQLVVSTSTVRKHLENTYRKLGVSSRTAALARVFPDPDLP</sequence>
<dbReference type="Pfam" id="PF00196">
    <property type="entry name" value="GerE"/>
    <property type="match status" value="1"/>
</dbReference>
<dbReference type="PRINTS" id="PR00038">
    <property type="entry name" value="HTHLUXR"/>
</dbReference>
<dbReference type="PROSITE" id="PS00622">
    <property type="entry name" value="HTH_LUXR_1"/>
    <property type="match status" value="1"/>
</dbReference>
<dbReference type="CDD" id="cd06170">
    <property type="entry name" value="LuxR_C_like"/>
    <property type="match status" value="1"/>
</dbReference>
<organism evidence="5 6">
    <name type="scientific">Streptomyces spinosisporus</name>
    <dbReference type="NCBI Taxonomy" id="2927582"/>
    <lineage>
        <taxon>Bacteria</taxon>
        <taxon>Bacillati</taxon>
        <taxon>Actinomycetota</taxon>
        <taxon>Actinomycetes</taxon>
        <taxon>Kitasatosporales</taxon>
        <taxon>Streptomycetaceae</taxon>
        <taxon>Streptomyces</taxon>
    </lineage>
</organism>
<dbReference type="PANTHER" id="PTHR44688:SF16">
    <property type="entry name" value="DNA-BINDING TRANSCRIPTIONAL ACTIVATOR DEVR_DOSR"/>
    <property type="match status" value="1"/>
</dbReference>
<evidence type="ECO:0000259" key="4">
    <source>
        <dbReference type="PROSITE" id="PS50043"/>
    </source>
</evidence>
<evidence type="ECO:0000313" key="6">
    <source>
        <dbReference type="Proteomes" id="UP001165270"/>
    </source>
</evidence>
<dbReference type="PROSITE" id="PS50043">
    <property type="entry name" value="HTH_LUXR_2"/>
    <property type="match status" value="1"/>
</dbReference>